<reference evidence="2 3" key="1">
    <citation type="submission" date="2017-02" db="EMBL/GenBank/DDBJ databases">
        <authorList>
            <person name="Peterson S.W."/>
        </authorList>
    </citation>
    <scope>NUCLEOTIDE SEQUENCE [LARGE SCALE GENOMIC DNA]</scope>
    <source>
        <strain evidence="2 3">ATCC 700135</strain>
    </source>
</reference>
<dbReference type="EMBL" id="FUWL01000004">
    <property type="protein sequence ID" value="SJZ35728.1"/>
    <property type="molecule type" value="Genomic_DNA"/>
</dbReference>
<gene>
    <name evidence="2" type="ORF">SAMN02745205_00473</name>
</gene>
<dbReference type="AlphaFoldDB" id="A0A1T4K017"/>
<name>A0A1T4K017_PORCN</name>
<accession>A0A1T4K017</accession>
<sequence>MTPSISIRHLLGLVVIGILCIHKAYATGGQDSIPPRDSVVVDLPKEIISADSVAVKDTKNAIEIIEQTKGLDGAVAKQGKAFDLKTIKKKQSRFVPKPKMALLWSIIPGGGQIYNRKYWKLPLIATAYTGFYYAITWNHANLTEYANAFRDIKSDAPLENRSWVDFIPSNAKPEDYINNTSFHEKLRRGRDFYRRNRDLSIIFSVATYILIMVDAYVDAELYSFDITPNVSLSYHPVISMPTTTTPQTSYGLQLALRF</sequence>
<evidence type="ECO:0000313" key="3">
    <source>
        <dbReference type="Proteomes" id="UP000189956"/>
    </source>
</evidence>
<feature type="domain" description="DUF5683" evidence="1">
    <location>
        <begin position="96"/>
        <end position="258"/>
    </location>
</feature>
<dbReference type="InterPro" id="IPR043738">
    <property type="entry name" value="DUF5683"/>
</dbReference>
<dbReference type="Pfam" id="PF18935">
    <property type="entry name" value="DUF5683"/>
    <property type="match status" value="1"/>
</dbReference>
<dbReference type="RefSeq" id="WP_025837228.1">
    <property type="nucleotide sequence ID" value="NZ_FUWL01000004.1"/>
</dbReference>
<proteinExistence type="predicted"/>
<organism evidence="2 3">
    <name type="scientific">Porphyromonas cangingivalis</name>
    <dbReference type="NCBI Taxonomy" id="36874"/>
    <lineage>
        <taxon>Bacteria</taxon>
        <taxon>Pseudomonadati</taxon>
        <taxon>Bacteroidota</taxon>
        <taxon>Bacteroidia</taxon>
        <taxon>Bacteroidales</taxon>
        <taxon>Porphyromonadaceae</taxon>
        <taxon>Porphyromonas</taxon>
    </lineage>
</organism>
<evidence type="ECO:0000259" key="1">
    <source>
        <dbReference type="Pfam" id="PF18935"/>
    </source>
</evidence>
<dbReference type="Proteomes" id="UP000189956">
    <property type="component" value="Unassembled WGS sequence"/>
</dbReference>
<evidence type="ECO:0000313" key="2">
    <source>
        <dbReference type="EMBL" id="SJZ35728.1"/>
    </source>
</evidence>
<protein>
    <recommendedName>
        <fullName evidence="1">DUF5683 domain-containing protein</fullName>
    </recommendedName>
</protein>